<protein>
    <submittedName>
        <fullName evidence="2">Uncharacterized protein</fullName>
    </submittedName>
</protein>
<reference evidence="1" key="2">
    <citation type="journal article" date="2021" name="Front. Microbiol.">
        <title>Comprehensive Comparative Genomics and Phenotyping of Methylobacterium Species.</title>
        <authorList>
            <person name="Alessa O."/>
            <person name="Ogura Y."/>
            <person name="Fujitani Y."/>
            <person name="Takami H."/>
            <person name="Hayashi T."/>
            <person name="Sahin N."/>
            <person name="Tani A."/>
        </authorList>
    </citation>
    <scope>NUCLEOTIDE SEQUENCE</scope>
    <source>
        <strain evidence="1">DSM 22415</strain>
    </source>
</reference>
<dbReference type="EMBL" id="BPQI01000173">
    <property type="protein sequence ID" value="GJD58848.1"/>
    <property type="molecule type" value="Genomic_DNA"/>
</dbReference>
<evidence type="ECO:0000313" key="4">
    <source>
        <dbReference type="Proteomes" id="UP001055303"/>
    </source>
</evidence>
<dbReference type="EMBL" id="CABFVH010000020">
    <property type="protein sequence ID" value="VUF13476.1"/>
    <property type="molecule type" value="Genomic_DNA"/>
</dbReference>
<accession>A0A564G0D5</accession>
<keyword evidence="4" id="KW-1185">Reference proteome</keyword>
<dbReference type="AlphaFoldDB" id="A0A564G0D5"/>
<proteinExistence type="predicted"/>
<reference evidence="1" key="3">
    <citation type="submission" date="2021-08" db="EMBL/GenBank/DDBJ databases">
        <authorList>
            <person name="Tani A."/>
            <person name="Ola A."/>
            <person name="Ogura Y."/>
            <person name="Katsura K."/>
            <person name="Hayashi T."/>
        </authorList>
    </citation>
    <scope>NUCLEOTIDE SEQUENCE</scope>
    <source>
        <strain evidence="1">DSM 22415</strain>
    </source>
</reference>
<evidence type="ECO:0000313" key="3">
    <source>
        <dbReference type="Proteomes" id="UP000401717"/>
    </source>
</evidence>
<dbReference type="Proteomes" id="UP000401717">
    <property type="component" value="Unassembled WGS sequence"/>
</dbReference>
<reference evidence="2 3" key="1">
    <citation type="submission" date="2019-06" db="EMBL/GenBank/DDBJ databases">
        <authorList>
            <person name="Rodrigo-Torres L."/>
            <person name="Arahal R. D."/>
            <person name="Lucena T."/>
        </authorList>
    </citation>
    <scope>NUCLEOTIDE SEQUENCE [LARGE SCALE GENOMIC DNA]</scope>
    <source>
        <strain evidence="2 3">SW08-7</strain>
    </source>
</reference>
<dbReference type="Proteomes" id="UP001055303">
    <property type="component" value="Unassembled WGS sequence"/>
</dbReference>
<organism evidence="2 3">
    <name type="scientific">Methylobacterium dankookense</name>
    <dbReference type="NCBI Taxonomy" id="560405"/>
    <lineage>
        <taxon>Bacteria</taxon>
        <taxon>Pseudomonadati</taxon>
        <taxon>Pseudomonadota</taxon>
        <taxon>Alphaproteobacteria</taxon>
        <taxon>Hyphomicrobiales</taxon>
        <taxon>Methylobacteriaceae</taxon>
        <taxon>Methylobacterium</taxon>
    </lineage>
</organism>
<dbReference type="OrthoDB" id="8020482at2"/>
<evidence type="ECO:0000313" key="2">
    <source>
        <dbReference type="EMBL" id="VUF13476.1"/>
    </source>
</evidence>
<gene>
    <name evidence="1" type="ORF">IFDJLNFL_4774</name>
    <name evidence="2" type="ORF">MTDSW087_03179</name>
</gene>
<name>A0A564G0D5_9HYPH</name>
<sequence>MDERGVLDLDWIRSTNLALHKERDDLVLADRHICEGEERVAQQVARIAQMSEQGQDTTRAKDLLKTLEAALVQWHVHRQIILETIARHSASLPGQAI</sequence>
<evidence type="ECO:0000313" key="1">
    <source>
        <dbReference type="EMBL" id="GJD58848.1"/>
    </source>
</evidence>